<dbReference type="Proteomes" id="UP000077623">
    <property type="component" value="Unassembled WGS sequence"/>
</dbReference>
<name>A0A1A9QE21_9MOLU</name>
<evidence type="ECO:0000313" key="2">
    <source>
        <dbReference type="Proteomes" id="UP000077623"/>
    </source>
</evidence>
<comment type="caution">
    <text evidence="1">The sequence shown here is derived from an EMBL/GenBank/DDBJ whole genome shotgun (WGS) entry which is preliminary data.</text>
</comment>
<dbReference type="STRING" id="432608.A6V39_01510"/>
<sequence length="141" mass="15619">MNNSTIVKSLIGLALTGVTAAGTIFATWPSQKEEQVNIGKQNMVAKERQRSNGLRILEKLFAKYKNDATATQELARIIDGRSGTAVVFSIGDDGRFMDDEGMPVASLVQWCERQDDEQSLIAKYKQELNKEEICAFSKITS</sequence>
<keyword evidence="2" id="KW-1185">Reference proteome</keyword>
<accession>A0A1A9QE21</accession>
<organism evidence="1 2">
    <name type="scientific">Candidatus Mycoplasma haematobovis</name>
    <dbReference type="NCBI Taxonomy" id="432608"/>
    <lineage>
        <taxon>Bacteria</taxon>
        <taxon>Bacillati</taxon>
        <taxon>Mycoplasmatota</taxon>
        <taxon>Mollicutes</taxon>
        <taxon>Mycoplasmataceae</taxon>
        <taxon>Mycoplasma</taxon>
    </lineage>
</organism>
<dbReference type="AlphaFoldDB" id="A0A1A9QE21"/>
<dbReference type="EMBL" id="LWUJ01000010">
    <property type="protein sequence ID" value="OAL10723.1"/>
    <property type="molecule type" value="Genomic_DNA"/>
</dbReference>
<gene>
    <name evidence="1" type="ORF">A6V39_01510</name>
</gene>
<dbReference type="RefSeq" id="WP_187149957.1">
    <property type="nucleotide sequence ID" value="NZ_LWUJ01000010.1"/>
</dbReference>
<reference evidence="2" key="1">
    <citation type="submission" date="2016-04" db="EMBL/GenBank/DDBJ databases">
        <authorList>
            <person name="Quiroz-Castaneda R.E."/>
            <person name="Martinez-Ocampo F."/>
        </authorList>
    </citation>
    <scope>NUCLEOTIDE SEQUENCE [LARGE SCALE GENOMIC DNA]</scope>
    <source>
        <strain evidence="2">INIFAP01</strain>
    </source>
</reference>
<protein>
    <submittedName>
        <fullName evidence="1">Uncharacterized protein</fullName>
    </submittedName>
</protein>
<evidence type="ECO:0000313" key="1">
    <source>
        <dbReference type="EMBL" id="OAL10723.1"/>
    </source>
</evidence>
<proteinExistence type="predicted"/>